<feature type="region of interest" description="Disordered" evidence="1">
    <location>
        <begin position="106"/>
        <end position="153"/>
    </location>
</feature>
<dbReference type="EMBL" id="JAULSN010000003">
    <property type="protein sequence ID" value="KAK3376388.1"/>
    <property type="molecule type" value="Genomic_DNA"/>
</dbReference>
<accession>A0AAE0KGM1</accession>
<name>A0AAE0KGM1_9PEZI</name>
<feature type="compositionally biased region" description="Polar residues" evidence="1">
    <location>
        <begin position="129"/>
        <end position="139"/>
    </location>
</feature>
<comment type="caution">
    <text evidence="2">The sequence shown here is derived from an EMBL/GenBank/DDBJ whole genome shotgun (WGS) entry which is preliminary data.</text>
</comment>
<evidence type="ECO:0000313" key="2">
    <source>
        <dbReference type="EMBL" id="KAK3376388.1"/>
    </source>
</evidence>
<dbReference type="PANTHER" id="PTHR35043:SF7">
    <property type="entry name" value="TRANSCRIPTION FACTOR DOMAIN-CONTAINING PROTEIN"/>
    <property type="match status" value="1"/>
</dbReference>
<proteinExistence type="predicted"/>
<reference evidence="2" key="1">
    <citation type="journal article" date="2023" name="Mol. Phylogenet. Evol.">
        <title>Genome-scale phylogeny and comparative genomics of the fungal order Sordariales.</title>
        <authorList>
            <person name="Hensen N."/>
            <person name="Bonometti L."/>
            <person name="Westerberg I."/>
            <person name="Brannstrom I.O."/>
            <person name="Guillou S."/>
            <person name="Cros-Aarteil S."/>
            <person name="Calhoun S."/>
            <person name="Haridas S."/>
            <person name="Kuo A."/>
            <person name="Mondo S."/>
            <person name="Pangilinan J."/>
            <person name="Riley R."/>
            <person name="LaButti K."/>
            <person name="Andreopoulos B."/>
            <person name="Lipzen A."/>
            <person name="Chen C."/>
            <person name="Yan M."/>
            <person name="Daum C."/>
            <person name="Ng V."/>
            <person name="Clum A."/>
            <person name="Steindorff A."/>
            <person name="Ohm R.A."/>
            <person name="Martin F."/>
            <person name="Silar P."/>
            <person name="Natvig D.O."/>
            <person name="Lalanne C."/>
            <person name="Gautier V."/>
            <person name="Ament-Velasquez S.L."/>
            <person name="Kruys A."/>
            <person name="Hutchinson M.I."/>
            <person name="Powell A.J."/>
            <person name="Barry K."/>
            <person name="Miller A.N."/>
            <person name="Grigoriev I.V."/>
            <person name="Debuchy R."/>
            <person name="Gladieux P."/>
            <person name="Hiltunen Thoren M."/>
            <person name="Johannesson H."/>
        </authorList>
    </citation>
    <scope>NUCLEOTIDE SEQUENCE</scope>
    <source>
        <strain evidence="2">CBS 958.72</strain>
    </source>
</reference>
<keyword evidence="3" id="KW-1185">Reference proteome</keyword>
<dbReference type="PANTHER" id="PTHR35043">
    <property type="entry name" value="TRANSCRIPTION FACTOR DOMAIN-CONTAINING PROTEIN"/>
    <property type="match status" value="1"/>
</dbReference>
<dbReference type="AlphaFoldDB" id="A0AAE0KGM1"/>
<evidence type="ECO:0000256" key="1">
    <source>
        <dbReference type="SAM" id="MobiDB-lite"/>
    </source>
</evidence>
<reference evidence="2" key="2">
    <citation type="submission" date="2023-06" db="EMBL/GenBank/DDBJ databases">
        <authorList>
            <consortium name="Lawrence Berkeley National Laboratory"/>
            <person name="Haridas S."/>
            <person name="Hensen N."/>
            <person name="Bonometti L."/>
            <person name="Westerberg I."/>
            <person name="Brannstrom I.O."/>
            <person name="Guillou S."/>
            <person name="Cros-Aarteil S."/>
            <person name="Calhoun S."/>
            <person name="Kuo A."/>
            <person name="Mondo S."/>
            <person name="Pangilinan J."/>
            <person name="Riley R."/>
            <person name="Labutti K."/>
            <person name="Andreopoulos B."/>
            <person name="Lipzen A."/>
            <person name="Chen C."/>
            <person name="Yanf M."/>
            <person name="Daum C."/>
            <person name="Ng V."/>
            <person name="Clum A."/>
            <person name="Steindorff A."/>
            <person name="Ohm R."/>
            <person name="Martin F."/>
            <person name="Silar P."/>
            <person name="Natvig D."/>
            <person name="Lalanne C."/>
            <person name="Gautier V."/>
            <person name="Ament-Velasquez S.L."/>
            <person name="Kruys A."/>
            <person name="Hutchinson M.I."/>
            <person name="Powell A.J."/>
            <person name="Barry K."/>
            <person name="Miller A.N."/>
            <person name="Grigoriev I.V."/>
            <person name="Debuchy R."/>
            <person name="Gladieux P."/>
            <person name="Thoren M.H."/>
            <person name="Johannesson H."/>
        </authorList>
    </citation>
    <scope>NUCLEOTIDE SEQUENCE</scope>
    <source>
        <strain evidence="2">CBS 958.72</strain>
    </source>
</reference>
<gene>
    <name evidence="2" type="ORF">B0T24DRAFT_618588</name>
</gene>
<protein>
    <submittedName>
        <fullName evidence="2">Uncharacterized protein</fullName>
    </submittedName>
</protein>
<evidence type="ECO:0000313" key="3">
    <source>
        <dbReference type="Proteomes" id="UP001287356"/>
    </source>
</evidence>
<organism evidence="2 3">
    <name type="scientific">Lasiosphaeria ovina</name>
    <dbReference type="NCBI Taxonomy" id="92902"/>
    <lineage>
        <taxon>Eukaryota</taxon>
        <taxon>Fungi</taxon>
        <taxon>Dikarya</taxon>
        <taxon>Ascomycota</taxon>
        <taxon>Pezizomycotina</taxon>
        <taxon>Sordariomycetes</taxon>
        <taxon>Sordariomycetidae</taxon>
        <taxon>Sordariales</taxon>
        <taxon>Lasiosphaeriaceae</taxon>
        <taxon>Lasiosphaeria</taxon>
    </lineage>
</organism>
<dbReference type="Proteomes" id="UP001287356">
    <property type="component" value="Unassembled WGS sequence"/>
</dbReference>
<sequence length="153" mass="16553">MDVTFPAAIRLHGLKFEDFPGHRRIDGRSRKDAIGKTLVFMQTIWFLANVLGRLGQGLGLSLLEVHTASIAVYGLISLLASFARPQGISEAFEIDVPISTTALTAAQKDTSAVRPATPTPSPTSQPMSVHTTSTEPRSTPTKRSRRQVLLEAS</sequence>